<evidence type="ECO:0000313" key="3">
    <source>
        <dbReference type="Proteomes" id="UP001155840"/>
    </source>
</evidence>
<feature type="region of interest" description="Disordered" evidence="1">
    <location>
        <begin position="1"/>
        <end position="54"/>
    </location>
</feature>
<accession>A0AA43ZGV8</accession>
<dbReference type="Proteomes" id="UP001155840">
    <property type="component" value="Unassembled WGS sequence"/>
</dbReference>
<organism evidence="2 3">
    <name type="scientific">Ferranicluibacter rubi</name>
    <dbReference type="NCBI Taxonomy" id="2715133"/>
    <lineage>
        <taxon>Bacteria</taxon>
        <taxon>Pseudomonadati</taxon>
        <taxon>Pseudomonadota</taxon>
        <taxon>Alphaproteobacteria</taxon>
        <taxon>Hyphomicrobiales</taxon>
        <taxon>Rhizobiaceae</taxon>
        <taxon>Ferranicluibacter</taxon>
    </lineage>
</organism>
<evidence type="ECO:0000313" key="2">
    <source>
        <dbReference type="EMBL" id="NHT77638.1"/>
    </source>
</evidence>
<comment type="caution">
    <text evidence="2">The sequence shown here is derived from an EMBL/GenBank/DDBJ whole genome shotgun (WGS) entry which is preliminary data.</text>
</comment>
<dbReference type="AlphaFoldDB" id="A0AA43ZGV8"/>
<proteinExistence type="predicted"/>
<protein>
    <submittedName>
        <fullName evidence="2">Uncharacterized protein</fullName>
    </submittedName>
</protein>
<reference evidence="2" key="1">
    <citation type="submission" date="2020-03" db="EMBL/GenBank/DDBJ databases">
        <title>Ferranicluibacter endophyticum gen. nov., sp. nov., a new genus isolated from Rubus ulmifolius Schott. stem.</title>
        <authorList>
            <person name="Roca-Couso R."/>
            <person name="Flores-Felix J.D."/>
            <person name="Igual J.M."/>
            <person name="Rivas R."/>
        </authorList>
    </citation>
    <scope>NUCLEOTIDE SEQUENCE</scope>
    <source>
        <strain evidence="2">CRRU44</strain>
    </source>
</reference>
<name>A0AA43ZGV8_9HYPH</name>
<gene>
    <name evidence="2" type="ORF">G8E10_18180</name>
</gene>
<dbReference type="EMBL" id="JAANCM010000010">
    <property type="protein sequence ID" value="NHT77638.1"/>
    <property type="molecule type" value="Genomic_DNA"/>
</dbReference>
<dbReference type="RefSeq" id="WP_167130192.1">
    <property type="nucleotide sequence ID" value="NZ_JAANCM010000010.1"/>
</dbReference>
<evidence type="ECO:0000256" key="1">
    <source>
        <dbReference type="SAM" id="MobiDB-lite"/>
    </source>
</evidence>
<sequence>MTHAPQAGTFPVDDPEGGPRLTILNQKRNRQPLHFPDYFPIEGGLDSYREKNKS</sequence>
<keyword evidence="3" id="KW-1185">Reference proteome</keyword>